<feature type="compositionally biased region" description="Polar residues" evidence="1">
    <location>
        <begin position="1"/>
        <end position="22"/>
    </location>
</feature>
<dbReference type="AlphaFoldDB" id="A0AAV7J6E1"/>
<dbReference type="EMBL" id="JAHXZJ010000001">
    <property type="protein sequence ID" value="KAH0567557.1"/>
    <property type="molecule type" value="Genomic_DNA"/>
</dbReference>
<sequence>MMSETVVTVQDGSTNNANNPRQGPTVKTEPGQQSLFAGITLNIPYFKSIPGIIKLVQLMDNRVNMVSKSMNGQS</sequence>
<feature type="region of interest" description="Disordered" evidence="1">
    <location>
        <begin position="1"/>
        <end position="31"/>
    </location>
</feature>
<keyword evidence="3" id="KW-1185">Reference proteome</keyword>
<evidence type="ECO:0000313" key="2">
    <source>
        <dbReference type="EMBL" id="KAH0567557.1"/>
    </source>
</evidence>
<gene>
    <name evidence="2" type="ORF">KQX54_010706</name>
</gene>
<evidence type="ECO:0000313" key="3">
    <source>
        <dbReference type="Proteomes" id="UP000826195"/>
    </source>
</evidence>
<accession>A0AAV7J6E1</accession>
<organism evidence="2 3">
    <name type="scientific">Cotesia glomerata</name>
    <name type="common">Lepidopteran parasitic wasp</name>
    <name type="synonym">Apanteles glomeratus</name>
    <dbReference type="NCBI Taxonomy" id="32391"/>
    <lineage>
        <taxon>Eukaryota</taxon>
        <taxon>Metazoa</taxon>
        <taxon>Ecdysozoa</taxon>
        <taxon>Arthropoda</taxon>
        <taxon>Hexapoda</taxon>
        <taxon>Insecta</taxon>
        <taxon>Pterygota</taxon>
        <taxon>Neoptera</taxon>
        <taxon>Endopterygota</taxon>
        <taxon>Hymenoptera</taxon>
        <taxon>Apocrita</taxon>
        <taxon>Ichneumonoidea</taxon>
        <taxon>Braconidae</taxon>
        <taxon>Microgastrinae</taxon>
        <taxon>Cotesia</taxon>
    </lineage>
</organism>
<reference evidence="2 3" key="1">
    <citation type="journal article" date="2021" name="J. Hered.">
        <title>A chromosome-level genome assembly of the parasitoid wasp, Cotesia glomerata (Hymenoptera: Braconidae).</title>
        <authorList>
            <person name="Pinto B.J."/>
            <person name="Weis J.J."/>
            <person name="Gamble T."/>
            <person name="Ode P.J."/>
            <person name="Paul R."/>
            <person name="Zaspel J.M."/>
        </authorList>
    </citation>
    <scope>NUCLEOTIDE SEQUENCE [LARGE SCALE GENOMIC DNA]</scope>
    <source>
        <strain evidence="2">CgM1</strain>
    </source>
</reference>
<dbReference type="Proteomes" id="UP000826195">
    <property type="component" value="Unassembled WGS sequence"/>
</dbReference>
<comment type="caution">
    <text evidence="2">The sequence shown here is derived from an EMBL/GenBank/DDBJ whole genome shotgun (WGS) entry which is preliminary data.</text>
</comment>
<proteinExistence type="predicted"/>
<evidence type="ECO:0000256" key="1">
    <source>
        <dbReference type="SAM" id="MobiDB-lite"/>
    </source>
</evidence>
<protein>
    <submittedName>
        <fullName evidence="2">Uncharacterized protein</fullName>
    </submittedName>
</protein>
<name>A0AAV7J6E1_COTGL</name>